<keyword evidence="1" id="KW-1133">Transmembrane helix</keyword>
<dbReference type="Pfam" id="PF20072">
    <property type="entry name" value="DUF6468"/>
    <property type="match status" value="1"/>
</dbReference>
<sequence>MADIQLGIEATLSLLLILSIFYSLHLGRALTSLRRDKDELGRLIQSLDRSSGDARSGIEHLRQTTEVSARQLGKTVDQGKLLRAELVELCKLGEDLATRLEGRSVYQRPSLVSDGDDNTPLMTEVAPPEPTRSVGVKSDAERELLRALRLQRA</sequence>
<proteinExistence type="predicted"/>
<gene>
    <name evidence="3" type="ORF">LMG32879_002468</name>
</gene>
<dbReference type="InterPro" id="IPR045531">
    <property type="entry name" value="DUF6468"/>
</dbReference>
<keyword evidence="1" id="KW-0472">Membrane</keyword>
<comment type="caution">
    <text evidence="3">The sequence shown here is derived from an EMBL/GenBank/DDBJ whole genome shotgun (WGS) entry which is preliminary data.</text>
</comment>
<protein>
    <submittedName>
        <fullName evidence="3">DUF6468 domain-containing protein</fullName>
    </submittedName>
</protein>
<feature type="domain" description="DUF6468" evidence="2">
    <location>
        <begin position="33"/>
        <end position="103"/>
    </location>
</feature>
<name>A0AA35Y519_9PROT</name>
<dbReference type="AlphaFoldDB" id="A0AA35Y519"/>
<feature type="transmembrane region" description="Helical" evidence="1">
    <location>
        <begin position="6"/>
        <end position="27"/>
    </location>
</feature>
<evidence type="ECO:0000313" key="3">
    <source>
        <dbReference type="EMBL" id="CAI9121621.1"/>
    </source>
</evidence>
<dbReference type="RefSeq" id="WP_289840726.1">
    <property type="nucleotide sequence ID" value="NZ_CATKSH010000019.1"/>
</dbReference>
<keyword evidence="1" id="KW-0812">Transmembrane</keyword>
<accession>A0AA35Y519</accession>
<keyword evidence="4" id="KW-1185">Reference proteome</keyword>
<evidence type="ECO:0000313" key="4">
    <source>
        <dbReference type="Proteomes" id="UP001176960"/>
    </source>
</evidence>
<evidence type="ECO:0000259" key="2">
    <source>
        <dbReference type="Pfam" id="PF20072"/>
    </source>
</evidence>
<organism evidence="3 4">
    <name type="scientific">Brytella acorum</name>
    <dbReference type="NCBI Taxonomy" id="2959299"/>
    <lineage>
        <taxon>Bacteria</taxon>
        <taxon>Pseudomonadati</taxon>
        <taxon>Pseudomonadota</taxon>
        <taxon>Alphaproteobacteria</taxon>
        <taxon>Acetobacterales</taxon>
        <taxon>Acetobacteraceae</taxon>
        <taxon>Brytella</taxon>
    </lineage>
</organism>
<dbReference type="EMBL" id="CATKSH010000019">
    <property type="protein sequence ID" value="CAI9121621.1"/>
    <property type="molecule type" value="Genomic_DNA"/>
</dbReference>
<dbReference type="Proteomes" id="UP001176960">
    <property type="component" value="Unassembled WGS sequence"/>
</dbReference>
<reference evidence="3" key="1">
    <citation type="submission" date="2023-03" db="EMBL/GenBank/DDBJ databases">
        <authorList>
            <person name="Cleenwerck I."/>
        </authorList>
    </citation>
    <scope>NUCLEOTIDE SEQUENCE</scope>
    <source>
        <strain evidence="3">LMG 32879</strain>
    </source>
</reference>
<evidence type="ECO:0000256" key="1">
    <source>
        <dbReference type="SAM" id="Phobius"/>
    </source>
</evidence>